<dbReference type="Pfam" id="PF16258">
    <property type="entry name" value="DUF4912"/>
    <property type="match status" value="1"/>
</dbReference>
<reference evidence="3 4" key="1">
    <citation type="submission" date="2018-02" db="EMBL/GenBank/DDBJ databases">
        <title>Comparative genomes isolates from brazilian mangrove.</title>
        <authorList>
            <person name="Araujo J.E."/>
            <person name="Taketani R.G."/>
            <person name="Silva M.C.P."/>
            <person name="Loureco M.V."/>
            <person name="Andreote F.D."/>
        </authorList>
    </citation>
    <scope>NUCLEOTIDE SEQUENCE [LARGE SCALE GENOMIC DNA]</scope>
    <source>
        <strain evidence="3 4">Hex-1 MGV</strain>
    </source>
</reference>
<protein>
    <submittedName>
        <fullName evidence="3">DUF4912 domain-containing protein</fullName>
    </submittedName>
</protein>
<dbReference type="InterPro" id="IPR032585">
    <property type="entry name" value="DUF4912"/>
</dbReference>
<comment type="caution">
    <text evidence="3">The sequence shown here is derived from an EMBL/GenBank/DDBJ whole genome shotgun (WGS) entry which is preliminary data.</text>
</comment>
<evidence type="ECO:0000256" key="1">
    <source>
        <dbReference type="SAM" id="MobiDB-lite"/>
    </source>
</evidence>
<dbReference type="AlphaFoldDB" id="A0A2S8FSB5"/>
<dbReference type="Pfam" id="PF07498">
    <property type="entry name" value="Rho_N"/>
    <property type="match status" value="1"/>
</dbReference>
<dbReference type="InterPro" id="IPR036269">
    <property type="entry name" value="Rho_N_sf"/>
</dbReference>
<dbReference type="OrthoDB" id="9812700at2"/>
<sequence length="405" mass="44561">MTAASLKEYTAKDLAQMAKRRGVTGWHAMRKDELVKALIKAAKTTSSTSKSKSSSKAKKAKPAAPAAKAPAPATAKSRKAPTAKAKPPEVAAKKRISKPKPQKKSDPKVVESIRSMHEQRQAAKDIGTSGNEANGADRLVLMVRDSYWLHACWEVSRKSIDRAKAALAQDWHTSIPVLRVTQVDGEIMTSGSERLVKQIEIHGGVKNWYIDVADPPKSYRCHLGYLATNGRFHAIARSNVVTTPRPGSCEEIDGNWDDVAENVEKIYALSGGADEEHADGELREMLEQRFRRPVGMPMAARLGLVGDQFTNGKSNQDFDLKIEVEMMVYGSTKPGSYVTLSGEPVKVREDGTFLVKMDFPDKRQIFPIVARSKDGLEQRTIALAVERNTKTMDPISHDPRDANST</sequence>
<feature type="region of interest" description="Disordered" evidence="1">
    <location>
        <begin position="1"/>
        <end position="29"/>
    </location>
</feature>
<dbReference type="InterPro" id="IPR011112">
    <property type="entry name" value="Rho-like_N"/>
</dbReference>
<proteinExistence type="predicted"/>
<feature type="compositionally biased region" description="Basic residues" evidence="1">
    <location>
        <begin position="93"/>
        <end position="102"/>
    </location>
</feature>
<dbReference type="Proteomes" id="UP000238322">
    <property type="component" value="Unassembled WGS sequence"/>
</dbReference>
<organism evidence="3 4">
    <name type="scientific">Blastopirellula marina</name>
    <dbReference type="NCBI Taxonomy" id="124"/>
    <lineage>
        <taxon>Bacteria</taxon>
        <taxon>Pseudomonadati</taxon>
        <taxon>Planctomycetota</taxon>
        <taxon>Planctomycetia</taxon>
        <taxon>Pirellulales</taxon>
        <taxon>Pirellulaceae</taxon>
        <taxon>Blastopirellula</taxon>
    </lineage>
</organism>
<dbReference type="SUPFAM" id="SSF68912">
    <property type="entry name" value="Rho N-terminal domain-like"/>
    <property type="match status" value="1"/>
</dbReference>
<evidence type="ECO:0000313" key="3">
    <source>
        <dbReference type="EMBL" id="PQO35069.1"/>
    </source>
</evidence>
<gene>
    <name evidence="3" type="ORF">C5Y83_14465</name>
</gene>
<name>A0A2S8FSB5_9BACT</name>
<evidence type="ECO:0000259" key="2">
    <source>
        <dbReference type="SMART" id="SM00959"/>
    </source>
</evidence>
<dbReference type="EMBL" id="PUHY01000010">
    <property type="protein sequence ID" value="PQO35069.1"/>
    <property type="molecule type" value="Genomic_DNA"/>
</dbReference>
<feature type="compositionally biased region" description="Low complexity" evidence="1">
    <location>
        <begin position="62"/>
        <end position="75"/>
    </location>
</feature>
<feature type="compositionally biased region" description="Low complexity" evidence="1">
    <location>
        <begin position="41"/>
        <end position="52"/>
    </location>
</feature>
<evidence type="ECO:0000313" key="4">
    <source>
        <dbReference type="Proteomes" id="UP000238322"/>
    </source>
</evidence>
<accession>A0A2S8FSB5</accession>
<feature type="domain" description="Rho termination factor-like N-terminal" evidence="2">
    <location>
        <begin position="5"/>
        <end position="47"/>
    </location>
</feature>
<dbReference type="SMART" id="SM00959">
    <property type="entry name" value="Rho_N"/>
    <property type="match status" value="1"/>
</dbReference>
<dbReference type="GO" id="GO:0006353">
    <property type="term" value="P:DNA-templated transcription termination"/>
    <property type="evidence" value="ECO:0007669"/>
    <property type="project" value="InterPro"/>
</dbReference>
<feature type="region of interest" description="Disordered" evidence="1">
    <location>
        <begin position="41"/>
        <end position="110"/>
    </location>
</feature>